<comment type="caution">
    <text evidence="7">The sequence shown here is derived from an EMBL/GenBank/DDBJ whole genome shotgun (WGS) entry which is preliminary data.</text>
</comment>
<gene>
    <name evidence="7" type="ORF">QQ020_16155</name>
</gene>
<dbReference type="Pfam" id="PF04116">
    <property type="entry name" value="FA_hydroxylase"/>
    <property type="match status" value="1"/>
</dbReference>
<feature type="transmembrane region" description="Helical" evidence="5">
    <location>
        <begin position="103"/>
        <end position="124"/>
    </location>
</feature>
<keyword evidence="8" id="KW-1185">Reference proteome</keyword>
<feature type="transmembrane region" description="Helical" evidence="5">
    <location>
        <begin position="12"/>
        <end position="40"/>
    </location>
</feature>
<organism evidence="7 8">
    <name type="scientific">Agaribacillus aureus</name>
    <dbReference type="NCBI Taxonomy" id="3051825"/>
    <lineage>
        <taxon>Bacteria</taxon>
        <taxon>Pseudomonadati</taxon>
        <taxon>Bacteroidota</taxon>
        <taxon>Cytophagia</taxon>
        <taxon>Cytophagales</taxon>
        <taxon>Splendidivirgaceae</taxon>
        <taxon>Agaribacillus</taxon>
    </lineage>
</organism>
<evidence type="ECO:0000256" key="4">
    <source>
        <dbReference type="ARBA" id="ARBA00023136"/>
    </source>
</evidence>
<comment type="subcellular location">
    <subcellularLocation>
        <location evidence="1">Membrane</location>
    </subcellularLocation>
</comment>
<dbReference type="Proteomes" id="UP001172083">
    <property type="component" value="Unassembled WGS sequence"/>
</dbReference>
<feature type="transmembrane region" description="Helical" evidence="5">
    <location>
        <begin position="68"/>
        <end position="88"/>
    </location>
</feature>
<dbReference type="EMBL" id="JAUJEB010000003">
    <property type="protein sequence ID" value="MDN5213606.1"/>
    <property type="molecule type" value="Genomic_DNA"/>
</dbReference>
<protein>
    <submittedName>
        <fullName evidence="7">Sterol desaturase family protein</fullName>
    </submittedName>
</protein>
<dbReference type="InterPro" id="IPR006694">
    <property type="entry name" value="Fatty_acid_hydroxylase"/>
</dbReference>
<proteinExistence type="predicted"/>
<sequence length="259" mass="30980">MIYFLQISDFKTFALTTLVILVIVVVRYFVAAGIFHLIFYQNRSKKWQGRKVNQQPYKKGQFQREIKWSIAASLIFAIAGTLTIWLWQNGYTRIYEGFDWTDIWYMPVSLVMAMFLHETYYYWVHKGMHHPKVFKHVHKIHHESLISSPWTAFSFHPLEAILEAIILPIILIVLPMHPIVILMHLVIMTISSVINHLDVEIYPRNFENHWLGKWIIGATHHSLHHKDFNTNYGLYFTFWDKWMTTENLNFGRLFRQKSR</sequence>
<keyword evidence="3 5" id="KW-1133">Transmembrane helix</keyword>
<evidence type="ECO:0000256" key="5">
    <source>
        <dbReference type="SAM" id="Phobius"/>
    </source>
</evidence>
<dbReference type="PANTHER" id="PTHR11863">
    <property type="entry name" value="STEROL DESATURASE"/>
    <property type="match status" value="1"/>
</dbReference>
<evidence type="ECO:0000256" key="2">
    <source>
        <dbReference type="ARBA" id="ARBA00022692"/>
    </source>
</evidence>
<dbReference type="InterPro" id="IPR050307">
    <property type="entry name" value="Sterol_Desaturase_Related"/>
</dbReference>
<evidence type="ECO:0000313" key="8">
    <source>
        <dbReference type="Proteomes" id="UP001172083"/>
    </source>
</evidence>
<keyword evidence="2 5" id="KW-0812">Transmembrane</keyword>
<name>A0ABT8LB55_9BACT</name>
<evidence type="ECO:0000256" key="3">
    <source>
        <dbReference type="ARBA" id="ARBA00022989"/>
    </source>
</evidence>
<evidence type="ECO:0000259" key="6">
    <source>
        <dbReference type="Pfam" id="PF04116"/>
    </source>
</evidence>
<feature type="domain" description="Fatty acid hydroxylase" evidence="6">
    <location>
        <begin position="111"/>
        <end position="245"/>
    </location>
</feature>
<reference evidence="7" key="1">
    <citation type="submission" date="2023-06" db="EMBL/GenBank/DDBJ databases">
        <title>Genomic of Agaribacillus aureum.</title>
        <authorList>
            <person name="Wang G."/>
        </authorList>
    </citation>
    <scope>NUCLEOTIDE SEQUENCE</scope>
    <source>
        <strain evidence="7">BMA12</strain>
    </source>
</reference>
<evidence type="ECO:0000256" key="1">
    <source>
        <dbReference type="ARBA" id="ARBA00004370"/>
    </source>
</evidence>
<dbReference type="RefSeq" id="WP_346758943.1">
    <property type="nucleotide sequence ID" value="NZ_JAUJEB010000003.1"/>
</dbReference>
<accession>A0ABT8LB55</accession>
<keyword evidence="4 5" id="KW-0472">Membrane</keyword>
<evidence type="ECO:0000313" key="7">
    <source>
        <dbReference type="EMBL" id="MDN5213606.1"/>
    </source>
</evidence>